<dbReference type="Proteomes" id="UP000078340">
    <property type="component" value="Unassembled WGS sequence"/>
</dbReference>
<dbReference type="EMBL" id="LSBI01000005">
    <property type="protein sequence ID" value="OAQ89383.1"/>
    <property type="molecule type" value="Genomic_DNA"/>
</dbReference>
<accession>A0A179HIY8</accession>
<proteinExistence type="predicted"/>
<evidence type="ECO:0000256" key="1">
    <source>
        <dbReference type="SAM" id="SignalP"/>
    </source>
</evidence>
<dbReference type="AlphaFoldDB" id="A0A179HIY8"/>
<gene>
    <name evidence="2" type="ORF">VFPFJ_05792</name>
</gene>
<evidence type="ECO:0000313" key="3">
    <source>
        <dbReference type="Proteomes" id="UP000078340"/>
    </source>
</evidence>
<reference evidence="2 3" key="1">
    <citation type="submission" date="2016-02" db="EMBL/GenBank/DDBJ databases">
        <title>Biosynthesis of antibiotic leucinostatins and their inhibition on Phytophthora in bio-control Purpureocillium lilacinum.</title>
        <authorList>
            <person name="Wang G."/>
            <person name="Liu Z."/>
            <person name="Lin R."/>
            <person name="Li E."/>
            <person name="Mao Z."/>
            <person name="Ling J."/>
            <person name="Yin W."/>
            <person name="Xie B."/>
        </authorList>
    </citation>
    <scope>NUCLEOTIDE SEQUENCE [LARGE SCALE GENOMIC DNA]</scope>
    <source>
        <strain evidence="2">PLFJ-1</strain>
    </source>
</reference>
<name>A0A179HIY8_PURLI</name>
<feature type="chain" id="PRO_5008103649" description="Secreted protein" evidence="1">
    <location>
        <begin position="17"/>
        <end position="129"/>
    </location>
</feature>
<evidence type="ECO:0008006" key="4">
    <source>
        <dbReference type="Google" id="ProtNLM"/>
    </source>
</evidence>
<feature type="signal peptide" evidence="1">
    <location>
        <begin position="1"/>
        <end position="16"/>
    </location>
</feature>
<keyword evidence="1" id="KW-0732">Signal</keyword>
<sequence length="129" mass="14463">MISFFGFICFRACGFAKNIGWIRVVFHVPWRILWARDCLPRKLPFSQHGDAVDSQRLPTSDIMSSMATTYTLWRSLRGAVATFQNNNEGTPSPLLPTFSRTRLCAPSVVDNTQPPAMPRFDHGGWGCGV</sequence>
<organism evidence="2 3">
    <name type="scientific">Purpureocillium lilacinum</name>
    <name type="common">Paecilomyces lilacinus</name>
    <dbReference type="NCBI Taxonomy" id="33203"/>
    <lineage>
        <taxon>Eukaryota</taxon>
        <taxon>Fungi</taxon>
        <taxon>Dikarya</taxon>
        <taxon>Ascomycota</taxon>
        <taxon>Pezizomycotina</taxon>
        <taxon>Sordariomycetes</taxon>
        <taxon>Hypocreomycetidae</taxon>
        <taxon>Hypocreales</taxon>
        <taxon>Ophiocordycipitaceae</taxon>
        <taxon>Purpureocillium</taxon>
    </lineage>
</organism>
<protein>
    <recommendedName>
        <fullName evidence="4">Secreted protein</fullName>
    </recommendedName>
</protein>
<evidence type="ECO:0000313" key="2">
    <source>
        <dbReference type="EMBL" id="OAQ89383.1"/>
    </source>
</evidence>
<comment type="caution">
    <text evidence="2">The sequence shown here is derived from an EMBL/GenBank/DDBJ whole genome shotgun (WGS) entry which is preliminary data.</text>
</comment>